<name>A0A174NT54_BACT4</name>
<reference evidence="3 4" key="1">
    <citation type="submission" date="2015-09" db="EMBL/GenBank/DDBJ databases">
        <authorList>
            <consortium name="Pathogen Informatics"/>
        </authorList>
    </citation>
    <scope>NUCLEOTIDE SEQUENCE [LARGE SCALE GENOMIC DNA]</scope>
    <source>
        <strain evidence="3 4">2789STDY5834899</strain>
    </source>
</reference>
<organism evidence="3 4">
    <name type="scientific">Bacteroides thetaiotaomicron</name>
    <dbReference type="NCBI Taxonomy" id="818"/>
    <lineage>
        <taxon>Bacteria</taxon>
        <taxon>Pseudomonadati</taxon>
        <taxon>Bacteroidota</taxon>
        <taxon>Bacteroidia</taxon>
        <taxon>Bacteroidales</taxon>
        <taxon>Bacteroidaceae</taxon>
        <taxon>Bacteroides</taxon>
    </lineage>
</organism>
<evidence type="ECO:0000313" key="4">
    <source>
        <dbReference type="Proteomes" id="UP000095576"/>
    </source>
</evidence>
<sequence>MKLEYNIRSLYTPVQPAVIGTNGEVSYIELPPDAQLQDFIYCYWNLKTIKPLDDIYNYRVVADGCIDIVFNCTNYDETYIMGYCNSFVKIGIDKEFNYFGIRFLPSMNEWQIAIALEDYSAYELPVNQDEIVIGSICLNGWLWCRKENSTKEGWVPIRCLKRSIESL</sequence>
<evidence type="ECO:0000313" key="3">
    <source>
        <dbReference type="EMBL" id="CUP49710.1"/>
    </source>
</evidence>
<dbReference type="InterPro" id="IPR036028">
    <property type="entry name" value="SH3-like_dom_sf"/>
</dbReference>
<dbReference type="AlphaFoldDB" id="A0A174NT54"/>
<dbReference type="EMBL" id="CZAP01000006">
    <property type="protein sequence ID" value="CUP49710.1"/>
    <property type="molecule type" value="Genomic_DNA"/>
</dbReference>
<dbReference type="PROSITE" id="PS50002">
    <property type="entry name" value="SH3"/>
    <property type="match status" value="1"/>
</dbReference>
<dbReference type="InterPro" id="IPR046532">
    <property type="entry name" value="DUF6597"/>
</dbReference>
<dbReference type="SUPFAM" id="SSF50044">
    <property type="entry name" value="SH3-domain"/>
    <property type="match status" value="1"/>
</dbReference>
<proteinExistence type="predicted"/>
<feature type="domain" description="SH3" evidence="2">
    <location>
        <begin position="108"/>
        <end position="165"/>
    </location>
</feature>
<keyword evidence="1" id="KW-0728">SH3 domain</keyword>
<protein>
    <submittedName>
        <fullName evidence="3">Transcriptional regulator</fullName>
    </submittedName>
</protein>
<evidence type="ECO:0000259" key="2">
    <source>
        <dbReference type="PROSITE" id="PS50002"/>
    </source>
</evidence>
<dbReference type="InterPro" id="IPR001452">
    <property type="entry name" value="SH3_domain"/>
</dbReference>
<accession>A0A174NT54</accession>
<dbReference type="Proteomes" id="UP000095576">
    <property type="component" value="Unassembled WGS sequence"/>
</dbReference>
<gene>
    <name evidence="3" type="ORF">ERS852511_02299</name>
</gene>
<dbReference type="Pfam" id="PF20240">
    <property type="entry name" value="DUF6597"/>
    <property type="match status" value="1"/>
</dbReference>
<evidence type="ECO:0000256" key="1">
    <source>
        <dbReference type="ARBA" id="ARBA00022443"/>
    </source>
</evidence>
<dbReference type="RefSeq" id="WP_055299781.1">
    <property type="nucleotide sequence ID" value="NZ_BAABZI010000010.1"/>
</dbReference>